<dbReference type="AlphaFoldDB" id="A0A917M4D6"/>
<evidence type="ECO:0000313" key="5">
    <source>
        <dbReference type="EMBL" id="GGG76601.1"/>
    </source>
</evidence>
<dbReference type="InterPro" id="IPR036430">
    <property type="entry name" value="RNase_T2-like_sf"/>
</dbReference>
<reference evidence="5" key="1">
    <citation type="journal article" date="2014" name="Int. J. Syst. Evol. Microbiol.">
        <title>Complete genome sequence of Corynebacterium casei LMG S-19264T (=DSM 44701T), isolated from a smear-ripened cheese.</title>
        <authorList>
            <consortium name="US DOE Joint Genome Institute (JGI-PGF)"/>
            <person name="Walter F."/>
            <person name="Albersmeier A."/>
            <person name="Kalinowski J."/>
            <person name="Ruckert C."/>
        </authorList>
    </citation>
    <scope>NUCLEOTIDE SEQUENCE</scope>
    <source>
        <strain evidence="5">CGMCC 1.12997</strain>
    </source>
</reference>
<dbReference type="GO" id="GO:0033897">
    <property type="term" value="F:ribonuclease T2 activity"/>
    <property type="evidence" value="ECO:0007669"/>
    <property type="project" value="InterPro"/>
</dbReference>
<dbReference type="GO" id="GO:0006401">
    <property type="term" value="P:RNA catabolic process"/>
    <property type="evidence" value="ECO:0007669"/>
    <property type="project" value="UniProtKB-ARBA"/>
</dbReference>
<evidence type="ECO:0000256" key="3">
    <source>
        <dbReference type="SAM" id="MobiDB-lite"/>
    </source>
</evidence>
<feature type="compositionally biased region" description="Low complexity" evidence="3">
    <location>
        <begin position="20"/>
        <end position="29"/>
    </location>
</feature>
<dbReference type="PANTHER" id="PTHR11240:SF22">
    <property type="entry name" value="RIBONUCLEASE T2"/>
    <property type="match status" value="1"/>
</dbReference>
<keyword evidence="4" id="KW-0732">Signal</keyword>
<reference evidence="5" key="2">
    <citation type="submission" date="2020-09" db="EMBL/GenBank/DDBJ databases">
        <authorList>
            <person name="Sun Q."/>
            <person name="Zhou Y."/>
        </authorList>
    </citation>
    <scope>NUCLEOTIDE SEQUENCE</scope>
    <source>
        <strain evidence="5">CGMCC 1.12997</strain>
    </source>
</reference>
<evidence type="ECO:0000256" key="2">
    <source>
        <dbReference type="RuleBase" id="RU004328"/>
    </source>
</evidence>
<feature type="chain" id="PRO_5037433687" evidence="4">
    <location>
        <begin position="26"/>
        <end position="231"/>
    </location>
</feature>
<dbReference type="Proteomes" id="UP000647241">
    <property type="component" value="Unassembled WGS sequence"/>
</dbReference>
<dbReference type="PROSITE" id="PS51257">
    <property type="entry name" value="PROKAR_LIPOPROTEIN"/>
    <property type="match status" value="1"/>
</dbReference>
<dbReference type="InterPro" id="IPR001568">
    <property type="entry name" value="RNase_T2-like"/>
</dbReference>
<keyword evidence="6" id="KW-1185">Reference proteome</keyword>
<comment type="caution">
    <text evidence="5">The sequence shown here is derived from an EMBL/GenBank/DDBJ whole genome shotgun (WGS) entry which is preliminary data.</text>
</comment>
<dbReference type="RefSeq" id="WP_188553940.1">
    <property type="nucleotide sequence ID" value="NZ_BMGT01000002.1"/>
</dbReference>
<comment type="similarity">
    <text evidence="1 2">Belongs to the RNase T2 family.</text>
</comment>
<dbReference type="InterPro" id="IPR033130">
    <property type="entry name" value="RNase_T2_His_AS_2"/>
</dbReference>
<accession>A0A917M4D6</accession>
<dbReference type="EMBL" id="BMGT01000002">
    <property type="protein sequence ID" value="GGG76601.1"/>
    <property type="molecule type" value="Genomic_DNA"/>
</dbReference>
<dbReference type="Gene3D" id="3.90.730.10">
    <property type="entry name" value="Ribonuclease T2-like"/>
    <property type="match status" value="1"/>
</dbReference>
<sequence>MKNLSITICLLLSLALGCNSSPAPSRSSATPQESSRQDFVAQTAPANQPFDYYLLNLSWSPEFCYSHPNAAECAEHRAFTLHGLWPQNNTGPYIENCSDAPGPRDPSAYSDIYPDAGLLRHEWKTHGTCSGVAADAFFHLARQAVRSVVIPTELTTLDHQISMPPAQILDLFASANPSFPRESLALSCGNNYLTAIEVCMSKTLQPIACGPIRSCRANAVRIPPPQGGSAN</sequence>
<organism evidence="5 6">
    <name type="scientific">Edaphobacter dinghuensis</name>
    <dbReference type="NCBI Taxonomy" id="1560005"/>
    <lineage>
        <taxon>Bacteria</taxon>
        <taxon>Pseudomonadati</taxon>
        <taxon>Acidobacteriota</taxon>
        <taxon>Terriglobia</taxon>
        <taxon>Terriglobales</taxon>
        <taxon>Acidobacteriaceae</taxon>
        <taxon>Edaphobacter</taxon>
    </lineage>
</organism>
<evidence type="ECO:0000256" key="1">
    <source>
        <dbReference type="ARBA" id="ARBA00007469"/>
    </source>
</evidence>
<dbReference type="CDD" id="cd01062">
    <property type="entry name" value="RNase_T2_prok"/>
    <property type="match status" value="1"/>
</dbReference>
<dbReference type="InterPro" id="IPR018188">
    <property type="entry name" value="RNase_T2_His_AS_1"/>
</dbReference>
<dbReference type="SUPFAM" id="SSF55895">
    <property type="entry name" value="Ribonuclease Rh-like"/>
    <property type="match status" value="1"/>
</dbReference>
<dbReference type="PANTHER" id="PTHR11240">
    <property type="entry name" value="RIBONUCLEASE T2"/>
    <property type="match status" value="1"/>
</dbReference>
<dbReference type="InterPro" id="IPR039378">
    <property type="entry name" value="RNase_T2_prok"/>
</dbReference>
<dbReference type="Pfam" id="PF00445">
    <property type="entry name" value="Ribonuclease_T2"/>
    <property type="match status" value="1"/>
</dbReference>
<evidence type="ECO:0000256" key="4">
    <source>
        <dbReference type="SAM" id="SignalP"/>
    </source>
</evidence>
<feature type="signal peptide" evidence="4">
    <location>
        <begin position="1"/>
        <end position="25"/>
    </location>
</feature>
<dbReference type="GO" id="GO:0003723">
    <property type="term" value="F:RNA binding"/>
    <property type="evidence" value="ECO:0007669"/>
    <property type="project" value="InterPro"/>
</dbReference>
<feature type="region of interest" description="Disordered" evidence="3">
    <location>
        <begin position="20"/>
        <end position="39"/>
    </location>
</feature>
<evidence type="ECO:0000313" key="6">
    <source>
        <dbReference type="Proteomes" id="UP000647241"/>
    </source>
</evidence>
<gene>
    <name evidence="5" type="ORF">GCM10011585_19400</name>
</gene>
<proteinExistence type="inferred from homology"/>
<dbReference type="PROSITE" id="PS00530">
    <property type="entry name" value="RNASE_T2_1"/>
    <property type="match status" value="1"/>
</dbReference>
<dbReference type="PROSITE" id="PS00531">
    <property type="entry name" value="RNASE_T2_2"/>
    <property type="match status" value="1"/>
</dbReference>
<name>A0A917M4D6_9BACT</name>
<protein>
    <submittedName>
        <fullName evidence="5">Ribonuclease T(2)</fullName>
    </submittedName>
</protein>